<dbReference type="KEGG" id="fpr:FP2_24090"/>
<reference evidence="2 3" key="1">
    <citation type="submission" date="2010-03" db="EMBL/GenBank/DDBJ databases">
        <title>The genome sequence of Faecalibacterium prausnitzii L2/6.</title>
        <authorList>
            <consortium name="metaHIT consortium -- http://www.metahit.eu/"/>
            <person name="Pajon A."/>
            <person name="Turner K."/>
            <person name="Parkhill J."/>
            <person name="Duncan S."/>
            <person name="Flint H."/>
        </authorList>
    </citation>
    <scope>NUCLEOTIDE SEQUENCE [LARGE SCALE GENOMIC DNA]</scope>
    <source>
        <strain evidence="3">L2-6</strain>
    </source>
</reference>
<dbReference type="EMBL" id="FP929045">
    <property type="protein sequence ID" value="CBK99732.1"/>
    <property type="molecule type" value="Genomic_DNA"/>
</dbReference>
<evidence type="ECO:0000256" key="1">
    <source>
        <dbReference type="SAM" id="MobiDB-lite"/>
    </source>
</evidence>
<protein>
    <submittedName>
        <fullName evidence="2">Uncharacterized protein</fullName>
    </submittedName>
</protein>
<dbReference type="BioCyc" id="FPRA718252:G1375-2046-MONOMER"/>
<keyword evidence="3" id="KW-1185">Reference proteome</keyword>
<organism evidence="2 3">
    <name type="scientific">Faecalibacterium prausnitzii L2-6</name>
    <dbReference type="NCBI Taxonomy" id="718252"/>
    <lineage>
        <taxon>Bacteria</taxon>
        <taxon>Bacillati</taxon>
        <taxon>Bacillota</taxon>
        <taxon>Clostridia</taxon>
        <taxon>Eubacteriales</taxon>
        <taxon>Oscillospiraceae</taxon>
        <taxon>Faecalibacterium</taxon>
    </lineage>
</organism>
<name>D4K0D3_9FIRM</name>
<evidence type="ECO:0000313" key="3">
    <source>
        <dbReference type="Proteomes" id="UP000008804"/>
    </source>
</evidence>
<dbReference type="Proteomes" id="UP000008804">
    <property type="component" value="Chromosome"/>
</dbReference>
<dbReference type="PATRIC" id="fig|718252.3.peg.593"/>
<dbReference type="AlphaFoldDB" id="D4K0D3"/>
<proteinExistence type="predicted"/>
<evidence type="ECO:0000313" key="2">
    <source>
        <dbReference type="EMBL" id="CBK99732.1"/>
    </source>
</evidence>
<sequence>MADQLAFDSNQNPCNFEYAKIYAKQNFIVSALTGKTTVGTEYIKADDIVLKNKGNQPAGNPQNHSPQGQPKK</sequence>
<reference evidence="2 3" key="2">
    <citation type="submission" date="2010-03" db="EMBL/GenBank/DDBJ databases">
        <authorList>
            <person name="Pajon A."/>
        </authorList>
    </citation>
    <scope>NUCLEOTIDE SEQUENCE [LARGE SCALE GENOMIC DNA]</scope>
    <source>
        <strain evidence="3">L2-6</strain>
    </source>
</reference>
<dbReference type="HOGENOM" id="CLU_2716478_0_0_9"/>
<gene>
    <name evidence="2" type="ORF">FP2_24090</name>
</gene>
<feature type="region of interest" description="Disordered" evidence="1">
    <location>
        <begin position="51"/>
        <end position="72"/>
    </location>
</feature>
<feature type="compositionally biased region" description="Polar residues" evidence="1">
    <location>
        <begin position="53"/>
        <end position="72"/>
    </location>
</feature>
<accession>D4K0D3</accession>